<evidence type="ECO:0000313" key="2">
    <source>
        <dbReference type="EMBL" id="MFD2159600.1"/>
    </source>
</evidence>
<evidence type="ECO:0008006" key="4">
    <source>
        <dbReference type="Google" id="ProtNLM"/>
    </source>
</evidence>
<reference evidence="3" key="1">
    <citation type="journal article" date="2019" name="Int. J. Syst. Evol. Microbiol.">
        <title>The Global Catalogue of Microorganisms (GCM) 10K type strain sequencing project: providing services to taxonomists for standard genome sequencing and annotation.</title>
        <authorList>
            <consortium name="The Broad Institute Genomics Platform"/>
            <consortium name="The Broad Institute Genome Sequencing Center for Infectious Disease"/>
            <person name="Wu L."/>
            <person name="Ma J."/>
        </authorList>
    </citation>
    <scope>NUCLEOTIDE SEQUENCE [LARGE SCALE GENOMIC DNA]</scope>
    <source>
        <strain evidence="3">CCUG 57942</strain>
    </source>
</reference>
<dbReference type="RefSeq" id="WP_377178320.1">
    <property type="nucleotide sequence ID" value="NZ_JBHUJB010000047.1"/>
</dbReference>
<sequence length="72" mass="7752">MKLSAILLTSITICSLCSCNTFVGIGRDFKSLGQGVENKAYGKTWKGQPRAQNSQQQAPQQATVPQTTVPKP</sequence>
<dbReference type="EMBL" id="JBHUJB010000047">
    <property type="protein sequence ID" value="MFD2159600.1"/>
    <property type="molecule type" value="Genomic_DNA"/>
</dbReference>
<dbReference type="Proteomes" id="UP001597389">
    <property type="component" value="Unassembled WGS sequence"/>
</dbReference>
<gene>
    <name evidence="2" type="ORF">ACFSW8_11865</name>
</gene>
<organism evidence="2 3">
    <name type="scientific">Rubritalea tangerina</name>
    <dbReference type="NCBI Taxonomy" id="430798"/>
    <lineage>
        <taxon>Bacteria</taxon>
        <taxon>Pseudomonadati</taxon>
        <taxon>Verrucomicrobiota</taxon>
        <taxon>Verrucomicrobiia</taxon>
        <taxon>Verrucomicrobiales</taxon>
        <taxon>Rubritaleaceae</taxon>
        <taxon>Rubritalea</taxon>
    </lineage>
</organism>
<name>A0ABW4ZC63_9BACT</name>
<feature type="compositionally biased region" description="Low complexity" evidence="1">
    <location>
        <begin position="48"/>
        <end position="72"/>
    </location>
</feature>
<keyword evidence="3" id="KW-1185">Reference proteome</keyword>
<accession>A0ABW4ZC63</accession>
<dbReference type="PROSITE" id="PS51257">
    <property type="entry name" value="PROKAR_LIPOPROTEIN"/>
    <property type="match status" value="1"/>
</dbReference>
<evidence type="ECO:0000313" key="3">
    <source>
        <dbReference type="Proteomes" id="UP001597389"/>
    </source>
</evidence>
<proteinExistence type="predicted"/>
<comment type="caution">
    <text evidence="2">The sequence shown here is derived from an EMBL/GenBank/DDBJ whole genome shotgun (WGS) entry which is preliminary data.</text>
</comment>
<evidence type="ECO:0000256" key="1">
    <source>
        <dbReference type="SAM" id="MobiDB-lite"/>
    </source>
</evidence>
<feature type="region of interest" description="Disordered" evidence="1">
    <location>
        <begin position="43"/>
        <end position="72"/>
    </location>
</feature>
<protein>
    <recommendedName>
        <fullName evidence="4">Entericidin A/B family lipoprotein</fullName>
    </recommendedName>
</protein>